<dbReference type="Gene3D" id="3.40.630.30">
    <property type="match status" value="1"/>
</dbReference>
<evidence type="ECO:0000313" key="5">
    <source>
        <dbReference type="Proteomes" id="UP000245166"/>
    </source>
</evidence>
<accession>A0A2U1ZS82</accession>
<feature type="domain" description="N-acetyltransferase" evidence="3">
    <location>
        <begin position="198"/>
        <end position="349"/>
    </location>
</feature>
<dbReference type="PANTHER" id="PTHR43877">
    <property type="entry name" value="AMINOALKYLPHOSPHONATE N-ACETYLTRANSFERASE-RELATED-RELATED"/>
    <property type="match status" value="1"/>
</dbReference>
<keyword evidence="1" id="KW-0808">Transferase</keyword>
<evidence type="ECO:0000313" key="4">
    <source>
        <dbReference type="EMBL" id="PWD49836.1"/>
    </source>
</evidence>
<dbReference type="PROSITE" id="PS51186">
    <property type="entry name" value="GNAT"/>
    <property type="match status" value="2"/>
</dbReference>
<dbReference type="SUPFAM" id="SSF55729">
    <property type="entry name" value="Acyl-CoA N-acyltransferases (Nat)"/>
    <property type="match status" value="2"/>
</dbReference>
<dbReference type="OrthoDB" id="9799092at2"/>
<protein>
    <submittedName>
        <fullName evidence="4">GNAT family N-acetyltransferase</fullName>
    </submittedName>
</protein>
<dbReference type="InterPro" id="IPR050832">
    <property type="entry name" value="Bact_Acetyltransf"/>
</dbReference>
<evidence type="ECO:0000259" key="3">
    <source>
        <dbReference type="PROSITE" id="PS51186"/>
    </source>
</evidence>
<dbReference type="InterPro" id="IPR016181">
    <property type="entry name" value="Acyl_CoA_acyltransferase"/>
</dbReference>
<keyword evidence="5" id="KW-1185">Reference proteome</keyword>
<dbReference type="GO" id="GO:0016747">
    <property type="term" value="F:acyltransferase activity, transferring groups other than amino-acyl groups"/>
    <property type="evidence" value="ECO:0007669"/>
    <property type="project" value="InterPro"/>
</dbReference>
<gene>
    <name evidence="4" type="ORF">C8046_03165</name>
</gene>
<comment type="caution">
    <text evidence="4">The sequence shown here is derived from an EMBL/GenBank/DDBJ whole genome shotgun (WGS) entry which is preliminary data.</text>
</comment>
<dbReference type="CDD" id="cd04301">
    <property type="entry name" value="NAT_SF"/>
    <property type="match status" value="2"/>
</dbReference>
<proteinExistence type="predicted"/>
<reference evidence="4 5" key="1">
    <citation type="submission" date="2018-03" db="EMBL/GenBank/DDBJ databases">
        <title>Genome assembly of novel Miniimonas species PCH200.</title>
        <authorList>
            <person name="Thakur V."/>
            <person name="Kumar V."/>
            <person name="Singh D."/>
        </authorList>
    </citation>
    <scope>NUCLEOTIDE SEQUENCE [LARGE SCALE GENOMIC DNA]</scope>
    <source>
        <strain evidence="4 5">PCH200</strain>
    </source>
</reference>
<keyword evidence="2" id="KW-0012">Acyltransferase</keyword>
<dbReference type="RefSeq" id="WP_109228219.1">
    <property type="nucleotide sequence ID" value="NZ_PYHR01000002.1"/>
</dbReference>
<organism evidence="4 5">
    <name type="scientific">Serinibacter arcticus</name>
    <dbReference type="NCBI Taxonomy" id="1655435"/>
    <lineage>
        <taxon>Bacteria</taxon>
        <taxon>Bacillati</taxon>
        <taxon>Actinomycetota</taxon>
        <taxon>Actinomycetes</taxon>
        <taxon>Micrococcales</taxon>
        <taxon>Beutenbergiaceae</taxon>
        <taxon>Serinibacter</taxon>
    </lineage>
</organism>
<dbReference type="EMBL" id="PYHR01000002">
    <property type="protein sequence ID" value="PWD49836.1"/>
    <property type="molecule type" value="Genomic_DNA"/>
</dbReference>
<dbReference type="InterPro" id="IPR000182">
    <property type="entry name" value="GNAT_dom"/>
</dbReference>
<sequence>MTTPDPAEGTLSTRVSPPAVATVPPARPGLTWRPLRRSDVPALGALVAACENIDDPPYRTTPAELDEALFDGADRDPESNTLAAVTDGGELVAYGRVRVLPGDERIVRAFLGGGVHPSARRDHLGTEILTWQVDRARQALAATGKDVPMRIATYVDDGMTDHAHLLGRAGFAPLRYYTDMRRDLSLPVPAPTPLDGSLSLEPWTEELDDHIRQAHNEAFADHWGSEPQTPETWKEGDAHFAPEWSFIVMDRSTDRTRIAGYLISGRYEQDWDALGYTVGYTDLLGVRRDWRGRRVATALLGAAMRAYAASGVQYAGLGVDTDNPTGAFGLYERLGYTATRGSALYTIEL</sequence>
<evidence type="ECO:0000256" key="1">
    <source>
        <dbReference type="ARBA" id="ARBA00022679"/>
    </source>
</evidence>
<name>A0A2U1ZS82_9MICO</name>
<dbReference type="Proteomes" id="UP000245166">
    <property type="component" value="Unassembled WGS sequence"/>
</dbReference>
<feature type="domain" description="N-acetyltransferase" evidence="3">
    <location>
        <begin position="30"/>
        <end position="191"/>
    </location>
</feature>
<dbReference type="Pfam" id="PF00583">
    <property type="entry name" value="Acetyltransf_1"/>
    <property type="match status" value="2"/>
</dbReference>
<dbReference type="AlphaFoldDB" id="A0A2U1ZS82"/>
<evidence type="ECO:0000256" key="2">
    <source>
        <dbReference type="ARBA" id="ARBA00023315"/>
    </source>
</evidence>